<dbReference type="EMBL" id="OCNJ01000007">
    <property type="protein sequence ID" value="SOD97659.1"/>
    <property type="molecule type" value="Genomic_DNA"/>
</dbReference>
<dbReference type="InterPro" id="IPR038570">
    <property type="entry name" value="HicA_sf"/>
</dbReference>
<evidence type="ECO:0000256" key="5">
    <source>
        <dbReference type="ARBA" id="ARBA00022801"/>
    </source>
</evidence>
<keyword evidence="4" id="KW-0255">Endonuclease</keyword>
<evidence type="ECO:0000256" key="3">
    <source>
        <dbReference type="ARBA" id="ARBA00022722"/>
    </source>
</evidence>
<dbReference type="GO" id="GO:0016787">
    <property type="term" value="F:hydrolase activity"/>
    <property type="evidence" value="ECO:0007669"/>
    <property type="project" value="UniProtKB-KW"/>
</dbReference>
<dbReference type="InterPro" id="IPR012933">
    <property type="entry name" value="HicA_mRNA_interferase"/>
</dbReference>
<keyword evidence="7" id="KW-0346">Stress response</keyword>
<gene>
    <name evidence="8" type="ORF">SAMN05421508_10740</name>
</gene>
<comment type="similarity">
    <text evidence="1">Belongs to the HicA mRNA interferase family.</text>
</comment>
<dbReference type="SUPFAM" id="SSF54786">
    <property type="entry name" value="YcfA/nrd intein domain"/>
    <property type="match status" value="1"/>
</dbReference>
<evidence type="ECO:0000256" key="4">
    <source>
        <dbReference type="ARBA" id="ARBA00022759"/>
    </source>
</evidence>
<keyword evidence="2" id="KW-1277">Toxin-antitoxin system</keyword>
<dbReference type="Proteomes" id="UP000219621">
    <property type="component" value="Unassembled WGS sequence"/>
</dbReference>
<reference evidence="8 9" key="1">
    <citation type="submission" date="2017-09" db="EMBL/GenBank/DDBJ databases">
        <authorList>
            <person name="Ehlers B."/>
            <person name="Leendertz F.H."/>
        </authorList>
    </citation>
    <scope>NUCLEOTIDE SEQUENCE [LARGE SCALE GENOMIC DNA]</scope>
    <source>
        <strain evidence="8 9">USBA 140</strain>
    </source>
</reference>
<evidence type="ECO:0000313" key="8">
    <source>
        <dbReference type="EMBL" id="SOD97659.1"/>
    </source>
</evidence>
<dbReference type="AlphaFoldDB" id="A0A286GRI2"/>
<evidence type="ECO:0000256" key="6">
    <source>
        <dbReference type="ARBA" id="ARBA00022884"/>
    </source>
</evidence>
<evidence type="ECO:0000313" key="9">
    <source>
        <dbReference type="Proteomes" id="UP000219621"/>
    </source>
</evidence>
<evidence type="ECO:0000256" key="7">
    <source>
        <dbReference type="ARBA" id="ARBA00023016"/>
    </source>
</evidence>
<dbReference type="GO" id="GO:0003729">
    <property type="term" value="F:mRNA binding"/>
    <property type="evidence" value="ECO:0007669"/>
    <property type="project" value="InterPro"/>
</dbReference>
<proteinExistence type="inferred from homology"/>
<sequence length="66" mass="7335">MGRSVSSRDIIAALEEDGWRLVAVSGDHHHFKHPLKPGKVTVPHPMKDISIGTVKSIERQSGLRLR</sequence>
<name>A0A286GRI2_9PROT</name>
<keyword evidence="5" id="KW-0378">Hydrolase</keyword>
<keyword evidence="3" id="KW-0540">Nuclease</keyword>
<accession>A0A286GRI2</accession>
<dbReference type="Pfam" id="PF07927">
    <property type="entry name" value="HicA_toxin"/>
    <property type="match status" value="1"/>
</dbReference>
<evidence type="ECO:0000256" key="2">
    <source>
        <dbReference type="ARBA" id="ARBA00022649"/>
    </source>
</evidence>
<dbReference type="GO" id="GO:0004519">
    <property type="term" value="F:endonuclease activity"/>
    <property type="evidence" value="ECO:0007669"/>
    <property type="project" value="UniProtKB-KW"/>
</dbReference>
<dbReference type="Gene3D" id="3.30.920.30">
    <property type="entry name" value="Hypothetical protein"/>
    <property type="match status" value="1"/>
</dbReference>
<keyword evidence="6" id="KW-0694">RNA-binding</keyword>
<evidence type="ECO:0000256" key="1">
    <source>
        <dbReference type="ARBA" id="ARBA00006620"/>
    </source>
</evidence>
<protein>
    <submittedName>
        <fullName evidence="8">Predicted RNA binding protein YcfA, dsRBD-like fold, HicA-like mRNA interferase family</fullName>
    </submittedName>
</protein>
<organism evidence="8 9">
    <name type="scientific">Caenispirillum bisanense</name>
    <dbReference type="NCBI Taxonomy" id="414052"/>
    <lineage>
        <taxon>Bacteria</taxon>
        <taxon>Pseudomonadati</taxon>
        <taxon>Pseudomonadota</taxon>
        <taxon>Alphaproteobacteria</taxon>
        <taxon>Rhodospirillales</taxon>
        <taxon>Novispirillaceae</taxon>
        <taxon>Caenispirillum</taxon>
    </lineage>
</organism>
<keyword evidence="9" id="KW-1185">Reference proteome</keyword>